<evidence type="ECO:0000313" key="3">
    <source>
        <dbReference type="Proteomes" id="UP000053664"/>
    </source>
</evidence>
<dbReference type="PANTHER" id="PTHR13282">
    <property type="entry name" value="PROTEIN FAM32A"/>
    <property type="match status" value="1"/>
</dbReference>
<evidence type="ECO:0000256" key="1">
    <source>
        <dbReference type="SAM" id="MobiDB-lite"/>
    </source>
</evidence>
<dbReference type="HOGENOM" id="CLU_098435_1_1_1"/>
<dbReference type="PANTHER" id="PTHR13282:SF6">
    <property type="entry name" value="PROTEIN FAM32A"/>
    <property type="match status" value="1"/>
</dbReference>
<name>A0A061H1E5_9BASI</name>
<dbReference type="GO" id="GO:0005730">
    <property type="term" value="C:nucleolus"/>
    <property type="evidence" value="ECO:0007669"/>
    <property type="project" value="TreeGrafter"/>
</dbReference>
<dbReference type="OrthoDB" id="205403at2759"/>
<feature type="compositionally biased region" description="Low complexity" evidence="1">
    <location>
        <begin position="41"/>
        <end position="55"/>
    </location>
</feature>
<organism evidence="2 3">
    <name type="scientific">Pseudozyma flocculosa PF-1</name>
    <dbReference type="NCBI Taxonomy" id="1277687"/>
    <lineage>
        <taxon>Eukaryota</taxon>
        <taxon>Fungi</taxon>
        <taxon>Dikarya</taxon>
        <taxon>Basidiomycota</taxon>
        <taxon>Ustilaginomycotina</taxon>
        <taxon>Ustilaginomycetes</taxon>
        <taxon>Ustilaginales</taxon>
        <taxon>Ustilaginaceae</taxon>
        <taxon>Pseudozyma</taxon>
    </lineage>
</organism>
<gene>
    <name evidence="2" type="ORF">PFL1_06065</name>
</gene>
<accession>A0A061H1E5</accession>
<sequence>MSSSTSSSSAAYSHRPGGSLKFKGSSANGAKDKKKKKKSKSSTSADAKKASGSGDPSRKLSDEDRLEADLLAQIEDKEAELAASGRKQTESEKKFEEMRRKRMHQRIQKEAKLSHKEKVDAFNQYLASLSEHHDIPKVGPG</sequence>
<dbReference type="InterPro" id="IPR013865">
    <property type="entry name" value="FAM32A"/>
</dbReference>
<dbReference type="KEGG" id="pfp:PFL1_06065"/>
<proteinExistence type="predicted"/>
<feature type="compositionally biased region" description="Basic and acidic residues" evidence="1">
    <location>
        <begin position="87"/>
        <end position="99"/>
    </location>
</feature>
<dbReference type="eggNOG" id="KOG3410">
    <property type="taxonomic scope" value="Eukaryota"/>
</dbReference>
<dbReference type="EMBL" id="KE361645">
    <property type="protein sequence ID" value="EPQ26417.1"/>
    <property type="molecule type" value="Genomic_DNA"/>
</dbReference>
<feature type="region of interest" description="Disordered" evidence="1">
    <location>
        <begin position="1"/>
        <end position="103"/>
    </location>
</feature>
<dbReference type="RefSeq" id="XP_007881794.1">
    <property type="nucleotide sequence ID" value="XM_007883603.1"/>
</dbReference>
<evidence type="ECO:0000313" key="2">
    <source>
        <dbReference type="EMBL" id="EPQ26417.1"/>
    </source>
</evidence>
<dbReference type="Proteomes" id="UP000053664">
    <property type="component" value="Unassembled WGS sequence"/>
</dbReference>
<dbReference type="Pfam" id="PF08555">
    <property type="entry name" value="FAM32A"/>
    <property type="match status" value="1"/>
</dbReference>
<dbReference type="GeneID" id="19320145"/>
<dbReference type="AlphaFoldDB" id="A0A061H1E5"/>
<feature type="compositionally biased region" description="Low complexity" evidence="1">
    <location>
        <begin position="1"/>
        <end position="13"/>
    </location>
</feature>
<protein>
    <recommendedName>
        <fullName evidence="4">DUF1754-domain-containing protein</fullName>
    </recommendedName>
</protein>
<reference evidence="2 3" key="1">
    <citation type="journal article" date="2013" name="Plant Cell">
        <title>The transition from a phytopathogenic smut ancestor to an anamorphic biocontrol agent deciphered by comparative whole-genome analysis.</title>
        <authorList>
            <person name="Lefebvre F."/>
            <person name="Joly D.L."/>
            <person name="Labbe C."/>
            <person name="Teichmann B."/>
            <person name="Linning R."/>
            <person name="Belzile F."/>
            <person name="Bakkeren G."/>
            <person name="Belanger R.R."/>
        </authorList>
    </citation>
    <scope>NUCLEOTIDE SEQUENCE [LARGE SCALE GENOMIC DNA]</scope>
    <source>
        <strain evidence="2 3">PF-1</strain>
    </source>
</reference>
<evidence type="ECO:0008006" key="4">
    <source>
        <dbReference type="Google" id="ProtNLM"/>
    </source>
</evidence>